<feature type="signal peptide" evidence="1">
    <location>
        <begin position="1"/>
        <end position="25"/>
    </location>
</feature>
<organism evidence="3 5">
    <name type="scientific">Hibiscus trionum</name>
    <name type="common">Flower of an hour</name>
    <dbReference type="NCBI Taxonomy" id="183268"/>
    <lineage>
        <taxon>Eukaryota</taxon>
        <taxon>Viridiplantae</taxon>
        <taxon>Streptophyta</taxon>
        <taxon>Embryophyta</taxon>
        <taxon>Tracheophyta</taxon>
        <taxon>Spermatophyta</taxon>
        <taxon>Magnoliopsida</taxon>
        <taxon>eudicotyledons</taxon>
        <taxon>Gunneridae</taxon>
        <taxon>Pentapetalae</taxon>
        <taxon>rosids</taxon>
        <taxon>malvids</taxon>
        <taxon>Malvales</taxon>
        <taxon>Malvaceae</taxon>
        <taxon>Malvoideae</taxon>
        <taxon>Hibiscus</taxon>
    </lineage>
</organism>
<evidence type="ECO:0000256" key="1">
    <source>
        <dbReference type="SAM" id="SignalP"/>
    </source>
</evidence>
<proteinExistence type="predicted"/>
<dbReference type="EMBL" id="BSYR01000011">
    <property type="protein sequence ID" value="GMI75005.1"/>
    <property type="molecule type" value="Genomic_DNA"/>
</dbReference>
<evidence type="ECO:0000313" key="4">
    <source>
        <dbReference type="EMBL" id="GMI75006.1"/>
    </source>
</evidence>
<feature type="chain" id="PRO_5041155099" evidence="1">
    <location>
        <begin position="26"/>
        <end position="118"/>
    </location>
</feature>
<comment type="caution">
    <text evidence="3">The sequence shown here is derived from an EMBL/GenBank/DDBJ whole genome shotgun (WGS) entry which is preliminary data.</text>
</comment>
<feature type="domain" description="Bifunctional inhibitor/plant lipid transfer protein/seed storage helical" evidence="2">
    <location>
        <begin position="24"/>
        <end position="116"/>
    </location>
</feature>
<dbReference type="Proteomes" id="UP001165190">
    <property type="component" value="Unassembled WGS sequence"/>
</dbReference>
<evidence type="ECO:0000259" key="2">
    <source>
        <dbReference type="Pfam" id="PF14368"/>
    </source>
</evidence>
<dbReference type="SUPFAM" id="SSF47699">
    <property type="entry name" value="Bifunctional inhibitor/lipid-transfer protein/seed storage 2S albumin"/>
    <property type="match status" value="1"/>
</dbReference>
<dbReference type="InterPro" id="IPR016140">
    <property type="entry name" value="Bifunc_inhib/LTP/seed_store"/>
</dbReference>
<name>A0A9W7LTU2_HIBTR</name>
<keyword evidence="5" id="KW-1185">Reference proteome</keyword>
<dbReference type="EMBL" id="BSYR01000011">
    <property type="protein sequence ID" value="GMI75006.1"/>
    <property type="molecule type" value="Genomic_DNA"/>
</dbReference>
<evidence type="ECO:0000313" key="5">
    <source>
        <dbReference type="Proteomes" id="UP001165190"/>
    </source>
</evidence>
<evidence type="ECO:0000313" key="3">
    <source>
        <dbReference type="EMBL" id="GMI75005.1"/>
    </source>
</evidence>
<accession>A0A9W7LTU2</accession>
<dbReference type="AlphaFoldDB" id="A0A9W7LTU2"/>
<dbReference type="InterPro" id="IPR036312">
    <property type="entry name" value="Bifun_inhib/LTP/seed_sf"/>
</dbReference>
<protein>
    <submittedName>
        <fullName evidence="3">Disease Related Nonspecific Lipid Transfer Protein 1</fullName>
    </submittedName>
</protein>
<sequence>MASKASAPIVLLLSLNLVFFTLVTSQTPPPPALPCNITRLTSVCIQPLQQFPILPIRPNATCCQALVAIGTAGPRCLCRAVIDAIIRIFGITVSVNIPLTDALRTCGVSVPGNFTCTA</sequence>
<dbReference type="Pfam" id="PF14368">
    <property type="entry name" value="LTP_2"/>
    <property type="match status" value="1"/>
</dbReference>
<keyword evidence="1" id="KW-0732">Signal</keyword>
<dbReference type="Gene3D" id="1.10.110.10">
    <property type="entry name" value="Plant lipid-transfer and hydrophobic proteins"/>
    <property type="match status" value="1"/>
</dbReference>
<gene>
    <name evidence="3" type="ORF">HRI_001169800</name>
    <name evidence="4" type="ORF">HRI_001169900</name>
</gene>
<reference evidence="3" key="1">
    <citation type="submission" date="2023-05" db="EMBL/GenBank/DDBJ databases">
        <title>Genome and transcriptome analyses reveal genes involved in the formation of fine ridges on petal epidermal cells in Hibiscus trionum.</title>
        <authorList>
            <person name="Koshimizu S."/>
            <person name="Masuda S."/>
            <person name="Ishii T."/>
            <person name="Shirasu K."/>
            <person name="Hoshino A."/>
            <person name="Arita M."/>
        </authorList>
    </citation>
    <scope>NUCLEOTIDE SEQUENCE</scope>
    <source>
        <strain evidence="3">Hamamatsu line</strain>
    </source>
</reference>